<gene>
    <name evidence="3" type="ORF">FEZ08_01370</name>
</gene>
<dbReference type="RefSeq" id="WP_138189903.1">
    <property type="nucleotide sequence ID" value="NZ_VBWP01000001.1"/>
</dbReference>
<comment type="caution">
    <text evidence="3">The sequence shown here is derived from an EMBL/GenBank/DDBJ whole genome shotgun (WGS) entry which is preliminary data.</text>
</comment>
<keyword evidence="4" id="KW-1185">Reference proteome</keyword>
<dbReference type="InParanoid" id="A0A5R8QH01"/>
<evidence type="ECO:0000313" key="4">
    <source>
        <dbReference type="Proteomes" id="UP000306912"/>
    </source>
</evidence>
<dbReference type="InterPro" id="IPR007060">
    <property type="entry name" value="FtsL/DivIC"/>
</dbReference>
<proteinExistence type="predicted"/>
<dbReference type="PANTHER" id="PTHR40027">
    <property type="entry name" value="CELL DIVISION PROTEIN DIVIC"/>
    <property type="match status" value="1"/>
</dbReference>
<organism evidence="3 4">
    <name type="scientific">Culicoidibacter larvae</name>
    <dbReference type="NCBI Taxonomy" id="2579976"/>
    <lineage>
        <taxon>Bacteria</taxon>
        <taxon>Bacillati</taxon>
        <taxon>Bacillota</taxon>
        <taxon>Culicoidibacteria</taxon>
        <taxon>Culicoidibacterales</taxon>
        <taxon>Culicoidibacteraceae</taxon>
        <taxon>Culicoidibacter</taxon>
    </lineage>
</organism>
<evidence type="ECO:0000313" key="3">
    <source>
        <dbReference type="EMBL" id="TLG77295.1"/>
    </source>
</evidence>
<dbReference type="AlphaFoldDB" id="A0A5R8QH01"/>
<keyword evidence="2" id="KW-1133">Transmembrane helix</keyword>
<dbReference type="PANTHER" id="PTHR40027:SF1">
    <property type="entry name" value="CELL DIVISION PROTEIN DIVIC"/>
    <property type="match status" value="1"/>
</dbReference>
<feature type="region of interest" description="Disordered" evidence="1">
    <location>
        <begin position="1"/>
        <end position="49"/>
    </location>
</feature>
<feature type="transmembrane region" description="Helical" evidence="2">
    <location>
        <begin position="53"/>
        <end position="78"/>
    </location>
</feature>
<evidence type="ECO:0000256" key="2">
    <source>
        <dbReference type="SAM" id="Phobius"/>
    </source>
</evidence>
<reference evidence="3 4" key="1">
    <citation type="submission" date="2019-05" db="EMBL/GenBank/DDBJ databases">
        <title>Culicoidintestinum kansasii gen. nov., sp. nov. from the gastrointestinal tract of the biting midge, Culicoides sonorensis.</title>
        <authorList>
            <person name="Neupane S."/>
            <person name="Ghosh A."/>
            <person name="Gunther S."/>
            <person name="Martin K."/>
            <person name="Zurek L."/>
        </authorList>
    </citation>
    <scope>NUCLEOTIDE SEQUENCE [LARGE SCALE GENOMIC DNA]</scope>
    <source>
        <strain evidence="3 4">CS-1</strain>
    </source>
</reference>
<feature type="compositionally biased region" description="Basic residues" evidence="1">
    <location>
        <begin position="35"/>
        <end position="49"/>
    </location>
</feature>
<sequence>MSKRDDKRKKEQIRARKEQSAKSATMKSGGSNKSPKSKKKAGKVSAASKRRMTVGFTVSALVLAFCFYLIGSTFALYLTALNEKQTAQAEYDAAVARGIELEQELKRMQDPEYLKQYAREKYFMAKDNEIIFMLPND</sequence>
<keyword evidence="2" id="KW-0812">Transmembrane</keyword>
<dbReference type="Pfam" id="PF04977">
    <property type="entry name" value="DivIC"/>
    <property type="match status" value="1"/>
</dbReference>
<keyword evidence="2" id="KW-0472">Membrane</keyword>
<dbReference type="Proteomes" id="UP000306912">
    <property type="component" value="Unassembled WGS sequence"/>
</dbReference>
<dbReference type="OrthoDB" id="1652515at2"/>
<feature type="compositionally biased region" description="Basic and acidic residues" evidence="1">
    <location>
        <begin position="1"/>
        <end position="20"/>
    </location>
</feature>
<name>A0A5R8QH01_9FIRM</name>
<accession>A0A5R8QH01</accession>
<protein>
    <submittedName>
        <fullName evidence="3">Septum formation initiator family protein</fullName>
    </submittedName>
</protein>
<dbReference type="EMBL" id="VBWP01000001">
    <property type="protein sequence ID" value="TLG77295.1"/>
    <property type="molecule type" value="Genomic_DNA"/>
</dbReference>
<evidence type="ECO:0000256" key="1">
    <source>
        <dbReference type="SAM" id="MobiDB-lite"/>
    </source>
</evidence>
<dbReference type="InterPro" id="IPR039076">
    <property type="entry name" value="DivIC"/>
</dbReference>
<dbReference type="GO" id="GO:0051301">
    <property type="term" value="P:cell division"/>
    <property type="evidence" value="ECO:0007669"/>
    <property type="project" value="InterPro"/>
</dbReference>